<accession>A0A8X9ADR1</accession>
<dbReference type="GO" id="GO:0004674">
    <property type="term" value="F:protein serine/threonine kinase activity"/>
    <property type="evidence" value="ECO:0007669"/>
    <property type="project" value="UniProtKB-KW"/>
</dbReference>
<reference evidence="9" key="1">
    <citation type="submission" date="2018-01" db="EMBL/GenBank/DDBJ databases">
        <authorList>
            <person name="Mao J.F."/>
        </authorList>
    </citation>
    <scope>NUCLEOTIDE SEQUENCE</scope>
    <source>
        <strain evidence="9">Huo1</strain>
        <tissue evidence="9">Leaf</tissue>
    </source>
</reference>
<reference evidence="9" key="2">
    <citation type="submission" date="2020-08" db="EMBL/GenBank/DDBJ databases">
        <title>Plant Genome Project.</title>
        <authorList>
            <person name="Zhang R.-G."/>
        </authorList>
    </citation>
    <scope>NUCLEOTIDE SEQUENCE</scope>
    <source>
        <strain evidence="9">Huo1</strain>
        <tissue evidence="9">Leaf</tissue>
    </source>
</reference>
<keyword evidence="6" id="KW-0067">ATP-binding</keyword>
<dbReference type="AlphaFoldDB" id="A0A8X9ADR1"/>
<dbReference type="PANTHER" id="PTHR24349">
    <property type="entry name" value="SERINE/THREONINE-PROTEIN KINASE"/>
    <property type="match status" value="1"/>
</dbReference>
<keyword evidence="4" id="KW-0547">Nucleotide-binding</keyword>
<name>A0A8X9ADR1_SALSN</name>
<evidence type="ECO:0000256" key="4">
    <source>
        <dbReference type="ARBA" id="ARBA00022741"/>
    </source>
</evidence>
<evidence type="ECO:0000259" key="8">
    <source>
        <dbReference type="PROSITE" id="PS50011"/>
    </source>
</evidence>
<dbReference type="InterPro" id="IPR000719">
    <property type="entry name" value="Prot_kinase_dom"/>
</dbReference>
<evidence type="ECO:0000256" key="1">
    <source>
        <dbReference type="ARBA" id="ARBA00005354"/>
    </source>
</evidence>
<dbReference type="PROSITE" id="PS50011">
    <property type="entry name" value="PROTEIN_KINASE_DOM"/>
    <property type="match status" value="1"/>
</dbReference>
<comment type="caution">
    <text evidence="9">The sequence shown here is derived from an EMBL/GenBank/DDBJ whole genome shotgun (WGS) entry which is preliminary data.</text>
</comment>
<keyword evidence="10" id="KW-1185">Reference proteome</keyword>
<dbReference type="GO" id="GO:0005524">
    <property type="term" value="F:ATP binding"/>
    <property type="evidence" value="ECO:0007669"/>
    <property type="project" value="UniProtKB-KW"/>
</dbReference>
<keyword evidence="5" id="KW-0418">Kinase</keyword>
<organism evidence="9">
    <name type="scientific">Salvia splendens</name>
    <name type="common">Scarlet sage</name>
    <dbReference type="NCBI Taxonomy" id="180675"/>
    <lineage>
        <taxon>Eukaryota</taxon>
        <taxon>Viridiplantae</taxon>
        <taxon>Streptophyta</taxon>
        <taxon>Embryophyta</taxon>
        <taxon>Tracheophyta</taxon>
        <taxon>Spermatophyta</taxon>
        <taxon>Magnoliopsida</taxon>
        <taxon>eudicotyledons</taxon>
        <taxon>Gunneridae</taxon>
        <taxon>Pentapetalae</taxon>
        <taxon>asterids</taxon>
        <taxon>lamiids</taxon>
        <taxon>Lamiales</taxon>
        <taxon>Lamiaceae</taxon>
        <taxon>Nepetoideae</taxon>
        <taxon>Mentheae</taxon>
        <taxon>Salviinae</taxon>
        <taxon>Salvia</taxon>
        <taxon>Salvia subgen. Calosphace</taxon>
        <taxon>core Calosphace</taxon>
    </lineage>
</organism>
<dbReference type="InterPro" id="IPR050205">
    <property type="entry name" value="CDPK_Ser/Thr_kinases"/>
</dbReference>
<sequence>MREGLVCLKCLGKKRKGVEISRAWEQDFDDQTRLTALWSHFSLFEKEEEVQGEVLREKLAVLIQQHRLGRKKKIDQVYEMDKTLEKGKFGSVVLCRSKATGVEFACKTLKKGEEIVHREAEILQHLSGHPGVVTLKAVSVDAESFYFVMELLRDGCLIRWLEKTPTLDPKNLVRLTSRQKLTVTHGPESERKRNVYEDSLSDDSTPTLASSCRREEEDCGLFGILAVAISRHSDHLPSLLTVRVLNVAGMEITYGDTTLTRWISIMVEEW</sequence>
<comment type="similarity">
    <text evidence="1">Belongs to the protein kinase superfamily. CAMK Ser/Thr protein kinase family. CaMK subfamily.</text>
</comment>
<dbReference type="InterPro" id="IPR011009">
    <property type="entry name" value="Kinase-like_dom_sf"/>
</dbReference>
<evidence type="ECO:0000313" key="10">
    <source>
        <dbReference type="Proteomes" id="UP000298416"/>
    </source>
</evidence>
<evidence type="ECO:0000256" key="7">
    <source>
        <dbReference type="SAM" id="MobiDB-lite"/>
    </source>
</evidence>
<feature type="region of interest" description="Disordered" evidence="7">
    <location>
        <begin position="183"/>
        <end position="208"/>
    </location>
</feature>
<keyword evidence="3" id="KW-0808">Transferase</keyword>
<keyword evidence="2" id="KW-0723">Serine/threonine-protein kinase</keyword>
<feature type="domain" description="Protein kinase" evidence="8">
    <location>
        <begin position="78"/>
        <end position="270"/>
    </location>
</feature>
<feature type="compositionally biased region" description="Basic and acidic residues" evidence="7">
    <location>
        <begin position="187"/>
        <end position="196"/>
    </location>
</feature>
<proteinExistence type="inferred from homology"/>
<dbReference type="EMBL" id="PNBA02000001">
    <property type="protein sequence ID" value="KAG6436319.1"/>
    <property type="molecule type" value="Genomic_DNA"/>
</dbReference>
<dbReference type="Gene3D" id="3.30.200.20">
    <property type="entry name" value="Phosphorylase Kinase, domain 1"/>
    <property type="match status" value="1"/>
</dbReference>
<evidence type="ECO:0000256" key="2">
    <source>
        <dbReference type="ARBA" id="ARBA00022527"/>
    </source>
</evidence>
<dbReference type="SUPFAM" id="SSF56112">
    <property type="entry name" value="Protein kinase-like (PK-like)"/>
    <property type="match status" value="1"/>
</dbReference>
<evidence type="ECO:0000313" key="9">
    <source>
        <dbReference type="EMBL" id="KAG6436319.1"/>
    </source>
</evidence>
<gene>
    <name evidence="9" type="ORF">SASPL_101214</name>
</gene>
<evidence type="ECO:0000256" key="6">
    <source>
        <dbReference type="ARBA" id="ARBA00022840"/>
    </source>
</evidence>
<evidence type="ECO:0000256" key="3">
    <source>
        <dbReference type="ARBA" id="ARBA00022679"/>
    </source>
</evidence>
<dbReference type="Proteomes" id="UP000298416">
    <property type="component" value="Unassembled WGS sequence"/>
</dbReference>
<evidence type="ECO:0000256" key="5">
    <source>
        <dbReference type="ARBA" id="ARBA00022777"/>
    </source>
</evidence>
<dbReference type="Pfam" id="PF00069">
    <property type="entry name" value="Pkinase"/>
    <property type="match status" value="1"/>
</dbReference>
<protein>
    <recommendedName>
        <fullName evidence="8">Protein kinase domain-containing protein</fullName>
    </recommendedName>
</protein>